<feature type="region of interest" description="Disordered" evidence="1">
    <location>
        <begin position="97"/>
        <end position="136"/>
    </location>
</feature>
<organism evidence="2 3">
    <name type="scientific">Ceraceosorus bombacis</name>
    <dbReference type="NCBI Taxonomy" id="401625"/>
    <lineage>
        <taxon>Eukaryota</taxon>
        <taxon>Fungi</taxon>
        <taxon>Dikarya</taxon>
        <taxon>Basidiomycota</taxon>
        <taxon>Ustilaginomycotina</taxon>
        <taxon>Exobasidiomycetes</taxon>
        <taxon>Ceraceosorales</taxon>
        <taxon>Ceraceosoraceae</taxon>
        <taxon>Ceraceosorus</taxon>
    </lineage>
</organism>
<protein>
    <submittedName>
        <fullName evidence="2">Uncharacterized protein</fullName>
    </submittedName>
</protein>
<dbReference type="AlphaFoldDB" id="A0A0P1BJ96"/>
<evidence type="ECO:0000256" key="1">
    <source>
        <dbReference type="SAM" id="MobiDB-lite"/>
    </source>
</evidence>
<feature type="region of interest" description="Disordered" evidence="1">
    <location>
        <begin position="25"/>
        <end position="48"/>
    </location>
</feature>
<feature type="compositionally biased region" description="Basic and acidic residues" evidence="1">
    <location>
        <begin position="100"/>
        <end position="116"/>
    </location>
</feature>
<feature type="region of interest" description="Disordered" evidence="1">
    <location>
        <begin position="66"/>
        <end position="85"/>
    </location>
</feature>
<accession>A0A0P1BJ96</accession>
<sequence>MSALVPQGCRRAVATSPFPADFIKSVPAPKLPPLPITSKLSSFPTPPNTPSFEHLQVLPLYASPHNYEPQLHPSPATQPPKKIPSRQKVLLARPIMDTEDPTHEPTHPGEEGHDAYLDEEEDLLREEEPLQETILQSSLCTQQLSVAERSMY</sequence>
<dbReference type="Proteomes" id="UP000054845">
    <property type="component" value="Unassembled WGS sequence"/>
</dbReference>
<dbReference type="EMBL" id="CCYA01000278">
    <property type="protein sequence ID" value="CEH16195.1"/>
    <property type="molecule type" value="Genomic_DNA"/>
</dbReference>
<evidence type="ECO:0000313" key="3">
    <source>
        <dbReference type="Proteomes" id="UP000054845"/>
    </source>
</evidence>
<proteinExistence type="predicted"/>
<reference evidence="2 3" key="1">
    <citation type="submission" date="2014-09" db="EMBL/GenBank/DDBJ databases">
        <authorList>
            <person name="Magalhaes I.L.F."/>
            <person name="Oliveira U."/>
            <person name="Santos F.R."/>
            <person name="Vidigal T.H.D.A."/>
            <person name="Brescovit A.D."/>
            <person name="Santos A.J."/>
        </authorList>
    </citation>
    <scope>NUCLEOTIDE SEQUENCE [LARGE SCALE GENOMIC DNA]</scope>
</reference>
<keyword evidence="3" id="KW-1185">Reference proteome</keyword>
<evidence type="ECO:0000313" key="2">
    <source>
        <dbReference type="EMBL" id="CEH16195.1"/>
    </source>
</evidence>
<name>A0A0P1BJ96_9BASI</name>